<feature type="region of interest" description="Disordered" evidence="1">
    <location>
        <begin position="59"/>
        <end position="81"/>
    </location>
</feature>
<organism evidence="2 3">
    <name type="scientific">Elysia crispata</name>
    <name type="common">lettuce slug</name>
    <dbReference type="NCBI Taxonomy" id="231223"/>
    <lineage>
        <taxon>Eukaryota</taxon>
        <taxon>Metazoa</taxon>
        <taxon>Spiralia</taxon>
        <taxon>Lophotrochozoa</taxon>
        <taxon>Mollusca</taxon>
        <taxon>Gastropoda</taxon>
        <taxon>Heterobranchia</taxon>
        <taxon>Euthyneura</taxon>
        <taxon>Panpulmonata</taxon>
        <taxon>Sacoglossa</taxon>
        <taxon>Placobranchoidea</taxon>
        <taxon>Plakobranchidae</taxon>
        <taxon>Elysia</taxon>
    </lineage>
</organism>
<keyword evidence="3" id="KW-1185">Reference proteome</keyword>
<name>A0AAE0YYE2_9GAST</name>
<protein>
    <submittedName>
        <fullName evidence="2">Uncharacterized protein</fullName>
    </submittedName>
</protein>
<evidence type="ECO:0000313" key="2">
    <source>
        <dbReference type="EMBL" id="KAK3759393.1"/>
    </source>
</evidence>
<reference evidence="2" key="1">
    <citation type="journal article" date="2023" name="G3 (Bethesda)">
        <title>A reference genome for the long-term kleptoplast-retaining sea slug Elysia crispata morphotype clarki.</title>
        <authorList>
            <person name="Eastman K.E."/>
            <person name="Pendleton A.L."/>
            <person name="Shaikh M.A."/>
            <person name="Suttiyut T."/>
            <person name="Ogas R."/>
            <person name="Tomko P."/>
            <person name="Gavelis G."/>
            <person name="Widhalm J.R."/>
            <person name="Wisecaver J.H."/>
        </authorList>
    </citation>
    <scope>NUCLEOTIDE SEQUENCE</scope>
    <source>
        <strain evidence="2">ECLA1</strain>
    </source>
</reference>
<sequence>MKERLSHGLGARGFESEARLLAHTCHRRRNVVPNSILKIVALSMCLQLLQMERRGLYSERMPHESRVPSTQDRDTDDEGQECRGNRCMACSLGSSGLFLGPCTATRTGLAVNTAAYGKHLAINRAKKSKLS</sequence>
<gene>
    <name evidence="2" type="ORF">RRG08_023511</name>
</gene>
<evidence type="ECO:0000313" key="3">
    <source>
        <dbReference type="Proteomes" id="UP001283361"/>
    </source>
</evidence>
<dbReference type="EMBL" id="JAWDGP010005130">
    <property type="protein sequence ID" value="KAK3759393.1"/>
    <property type="molecule type" value="Genomic_DNA"/>
</dbReference>
<evidence type="ECO:0000256" key="1">
    <source>
        <dbReference type="SAM" id="MobiDB-lite"/>
    </source>
</evidence>
<comment type="caution">
    <text evidence="2">The sequence shown here is derived from an EMBL/GenBank/DDBJ whole genome shotgun (WGS) entry which is preliminary data.</text>
</comment>
<dbReference type="AlphaFoldDB" id="A0AAE0YYE2"/>
<dbReference type="Proteomes" id="UP001283361">
    <property type="component" value="Unassembled WGS sequence"/>
</dbReference>
<accession>A0AAE0YYE2</accession>
<proteinExistence type="predicted"/>